<comment type="similarity">
    <text evidence="2 8">Belongs to the V-ATPase 116 kDa subunit family.</text>
</comment>
<dbReference type="GO" id="GO:0046961">
    <property type="term" value="F:proton-transporting ATPase activity, rotational mechanism"/>
    <property type="evidence" value="ECO:0007669"/>
    <property type="project" value="InterPro"/>
</dbReference>
<keyword evidence="4" id="KW-0812">Transmembrane</keyword>
<evidence type="ECO:0000256" key="3">
    <source>
        <dbReference type="ARBA" id="ARBA00022448"/>
    </source>
</evidence>
<keyword evidence="6 8" id="KW-0406">Ion transport</keyword>
<evidence type="ECO:0000256" key="9">
    <source>
        <dbReference type="SAM" id="Coils"/>
    </source>
</evidence>
<dbReference type="PANTHER" id="PTHR11629:SF58">
    <property type="entry name" value="V-TYPE PROTON ATPASE 116 KDA SUBUNIT A 3"/>
    <property type="match status" value="1"/>
</dbReference>
<feature type="coiled-coil region" evidence="9">
    <location>
        <begin position="34"/>
        <end position="85"/>
    </location>
</feature>
<dbReference type="GO" id="GO:0007035">
    <property type="term" value="P:vacuolar acidification"/>
    <property type="evidence" value="ECO:0007669"/>
    <property type="project" value="TreeGrafter"/>
</dbReference>
<dbReference type="EMBL" id="KZ349239">
    <property type="protein sequence ID" value="PIO65173.1"/>
    <property type="molecule type" value="Genomic_DNA"/>
</dbReference>
<evidence type="ECO:0000256" key="8">
    <source>
        <dbReference type="RuleBase" id="RU361189"/>
    </source>
</evidence>
<dbReference type="InterPro" id="IPR002490">
    <property type="entry name" value="V-ATPase_116kDa_su"/>
</dbReference>
<keyword evidence="11" id="KW-1185">Reference proteome</keyword>
<dbReference type="PANTHER" id="PTHR11629">
    <property type="entry name" value="VACUOLAR PROTON ATPASES"/>
    <property type="match status" value="1"/>
</dbReference>
<accession>A0A2G9U4L2</accession>
<reference evidence="10 11" key="1">
    <citation type="submission" date="2015-09" db="EMBL/GenBank/DDBJ databases">
        <title>Draft genome of the parasitic nematode Teladorsagia circumcincta isolate WARC Sus (inbred).</title>
        <authorList>
            <person name="Mitreva M."/>
        </authorList>
    </citation>
    <scope>NUCLEOTIDE SEQUENCE [LARGE SCALE GENOMIC DNA]</scope>
    <source>
        <strain evidence="10 11">S</strain>
    </source>
</reference>
<name>A0A2G9U4L2_TELCI</name>
<dbReference type="Pfam" id="PF01496">
    <property type="entry name" value="V_ATPase_I"/>
    <property type="match status" value="2"/>
</dbReference>
<protein>
    <recommendedName>
        <fullName evidence="8">V-type proton ATPase subunit a</fullName>
    </recommendedName>
</protein>
<keyword evidence="5" id="KW-1133">Transmembrane helix</keyword>
<keyword evidence="9" id="KW-0175">Coiled coil</keyword>
<organism evidence="10 11">
    <name type="scientific">Teladorsagia circumcincta</name>
    <name type="common">Brown stomach worm</name>
    <name type="synonym">Ostertagia circumcincta</name>
    <dbReference type="NCBI Taxonomy" id="45464"/>
    <lineage>
        <taxon>Eukaryota</taxon>
        <taxon>Metazoa</taxon>
        <taxon>Ecdysozoa</taxon>
        <taxon>Nematoda</taxon>
        <taxon>Chromadorea</taxon>
        <taxon>Rhabditida</taxon>
        <taxon>Rhabditina</taxon>
        <taxon>Rhabditomorpha</taxon>
        <taxon>Strongyloidea</taxon>
        <taxon>Trichostrongylidae</taxon>
        <taxon>Teladorsagia</taxon>
    </lineage>
</organism>
<dbReference type="GO" id="GO:0033179">
    <property type="term" value="C:proton-transporting V-type ATPase, V0 domain"/>
    <property type="evidence" value="ECO:0007669"/>
    <property type="project" value="InterPro"/>
</dbReference>
<dbReference type="Proteomes" id="UP000230423">
    <property type="component" value="Unassembled WGS sequence"/>
</dbReference>
<evidence type="ECO:0000256" key="5">
    <source>
        <dbReference type="ARBA" id="ARBA00022989"/>
    </source>
</evidence>
<proteinExistence type="inferred from homology"/>
<evidence type="ECO:0000256" key="7">
    <source>
        <dbReference type="ARBA" id="ARBA00023136"/>
    </source>
</evidence>
<evidence type="ECO:0000313" key="10">
    <source>
        <dbReference type="EMBL" id="PIO65173.1"/>
    </source>
</evidence>
<evidence type="ECO:0000256" key="6">
    <source>
        <dbReference type="ARBA" id="ARBA00023065"/>
    </source>
</evidence>
<evidence type="ECO:0000256" key="1">
    <source>
        <dbReference type="ARBA" id="ARBA00004141"/>
    </source>
</evidence>
<dbReference type="AlphaFoldDB" id="A0A2G9U4L2"/>
<dbReference type="GO" id="GO:0016471">
    <property type="term" value="C:vacuolar proton-transporting V-type ATPase complex"/>
    <property type="evidence" value="ECO:0007669"/>
    <property type="project" value="TreeGrafter"/>
</dbReference>
<dbReference type="OrthoDB" id="10264220at2759"/>
<evidence type="ECO:0000313" key="11">
    <source>
        <dbReference type="Proteomes" id="UP000230423"/>
    </source>
</evidence>
<evidence type="ECO:0000256" key="2">
    <source>
        <dbReference type="ARBA" id="ARBA00009904"/>
    </source>
</evidence>
<keyword evidence="8" id="KW-0375">Hydrogen ion transport</keyword>
<gene>
    <name evidence="10" type="ORF">TELCIR_13168</name>
</gene>
<dbReference type="GO" id="GO:0051117">
    <property type="term" value="F:ATPase binding"/>
    <property type="evidence" value="ECO:0007669"/>
    <property type="project" value="TreeGrafter"/>
</dbReference>
<comment type="function">
    <text evidence="8">Essential component of the vacuolar proton pump (V-ATPase), a multimeric enzyme that catalyzes the translocation of protons across the membranes. Required for assembly and activity of the V-ATPase.</text>
</comment>
<sequence>MFINSDFIEEEVKKDEVEIMDYDEHIPAPQPKNMIEMEANFEKLEEELISINKSTKQLKKNHVQLLEMKAVLEKVQSLLDESKRDAAMSISEAVRGEAGPFTIGVKNDFDKERRDETELKFVTGVINRNKVIPFERFIWRFCRGKVFVRTADITEKTELFDVGDMQSVIGKTLEYRHKIVFAAALSVKKWTFMGPYPFGVDPVWNIAKNKLNFLNPMKMKTSIILGISQMTFGLLLSLCNHMYV</sequence>
<keyword evidence="3 8" id="KW-0813">Transport</keyword>
<comment type="subcellular location">
    <subcellularLocation>
        <location evidence="1">Membrane</location>
        <topology evidence="1">Multi-pass membrane protein</topology>
    </subcellularLocation>
</comment>
<keyword evidence="7" id="KW-0472">Membrane</keyword>
<evidence type="ECO:0000256" key="4">
    <source>
        <dbReference type="ARBA" id="ARBA00022692"/>
    </source>
</evidence>
<dbReference type="GO" id="GO:0005886">
    <property type="term" value="C:plasma membrane"/>
    <property type="evidence" value="ECO:0007669"/>
    <property type="project" value="TreeGrafter"/>
</dbReference>